<gene>
    <name evidence="1" type="ORF">CLEI1391_LOCUS7397</name>
</gene>
<protein>
    <submittedName>
        <fullName evidence="1">Uncharacterized protein</fullName>
    </submittedName>
</protein>
<evidence type="ECO:0000313" key="1">
    <source>
        <dbReference type="EMBL" id="CAD8676349.1"/>
    </source>
</evidence>
<organism evidence="1">
    <name type="scientific">Chlamydomonas leiostraca</name>
    <dbReference type="NCBI Taxonomy" id="1034604"/>
    <lineage>
        <taxon>Eukaryota</taxon>
        <taxon>Viridiplantae</taxon>
        <taxon>Chlorophyta</taxon>
        <taxon>core chlorophytes</taxon>
        <taxon>Chlorophyceae</taxon>
        <taxon>CS clade</taxon>
        <taxon>Chlamydomonadales</taxon>
        <taxon>Chlamydomonadaceae</taxon>
        <taxon>Chlamydomonas</taxon>
    </lineage>
</organism>
<dbReference type="Gene3D" id="2.40.10.120">
    <property type="match status" value="1"/>
</dbReference>
<accession>A0A7S0RH00</accession>
<dbReference type="SUPFAM" id="SSF50494">
    <property type="entry name" value="Trypsin-like serine proteases"/>
    <property type="match status" value="1"/>
</dbReference>
<dbReference type="AlphaFoldDB" id="A0A7S0RH00"/>
<dbReference type="EMBL" id="HBFB01013099">
    <property type="protein sequence ID" value="CAD8676349.1"/>
    <property type="molecule type" value="Transcribed_RNA"/>
</dbReference>
<dbReference type="Pfam" id="PF13365">
    <property type="entry name" value="Trypsin_2"/>
    <property type="match status" value="1"/>
</dbReference>
<dbReference type="InterPro" id="IPR009003">
    <property type="entry name" value="Peptidase_S1_PA"/>
</dbReference>
<proteinExistence type="predicted"/>
<reference evidence="1" key="1">
    <citation type="submission" date="2021-01" db="EMBL/GenBank/DDBJ databases">
        <authorList>
            <person name="Corre E."/>
            <person name="Pelletier E."/>
            <person name="Niang G."/>
            <person name="Scheremetjew M."/>
            <person name="Finn R."/>
            <person name="Kale V."/>
            <person name="Holt S."/>
            <person name="Cochrane G."/>
            <person name="Meng A."/>
            <person name="Brown T."/>
            <person name="Cohen L."/>
        </authorList>
    </citation>
    <scope>NUCLEOTIDE SEQUENCE</scope>
    <source>
        <strain evidence="1">SAG 11-49</strain>
    </source>
</reference>
<sequence>MAELANKISPRLTPEQADKVEKSMFLIFTKEGKSGAPLTEDNLRAHQSASTSNTAQGSGLGSQSYTASQFAGAGFFYAQPGLGITPRHQLTEGQIAGTSTVRVYVPRYGTELELKVVAEYEEKDFAYLRCTTHPESGAGTDIITAEKDTPTPGASVVMFSSSLGQWLQLSGASQQFDPKIVQRIAKIMTLVKPRFSYSTSTFKGDCGSPIVLSSGGKLVGMHVEMVNEVDDPALKKRKTTPSRRLSDLESSVASSGPHEAVALLATFFPPVPPMPRS</sequence>
<name>A0A7S0RH00_9CHLO</name>